<keyword evidence="15" id="KW-1185">Reference proteome</keyword>
<evidence type="ECO:0000256" key="10">
    <source>
        <dbReference type="ARBA" id="ARBA00023136"/>
    </source>
</evidence>
<dbReference type="Pfam" id="PF00560">
    <property type="entry name" value="LRR_1"/>
    <property type="match status" value="2"/>
</dbReference>
<evidence type="ECO:0000313" key="14">
    <source>
        <dbReference type="EMBL" id="KAI5312086.1"/>
    </source>
</evidence>
<proteinExistence type="inferred from homology"/>
<accession>A0AAD4UU13</accession>
<dbReference type="SUPFAM" id="SSF52047">
    <property type="entry name" value="RNI-like"/>
    <property type="match status" value="1"/>
</dbReference>
<evidence type="ECO:0000256" key="5">
    <source>
        <dbReference type="ARBA" id="ARBA00022614"/>
    </source>
</evidence>
<dbReference type="PANTHER" id="PTHR48063:SF46">
    <property type="entry name" value="LEUCINE-RICH REPEAT-CONTAINING N-TERMINAL PLANT-TYPE DOMAIN-CONTAINING PROTEIN"/>
    <property type="match status" value="1"/>
</dbReference>
<dbReference type="InterPro" id="IPR032675">
    <property type="entry name" value="LRR_dom_sf"/>
</dbReference>
<evidence type="ECO:0000256" key="11">
    <source>
        <dbReference type="ARBA" id="ARBA00023170"/>
    </source>
</evidence>
<comment type="subcellular location">
    <subcellularLocation>
        <location evidence="1">Cell membrane</location>
    </subcellularLocation>
    <subcellularLocation>
        <location evidence="2">Membrane</location>
        <topology evidence="2">Single-pass type I membrane protein</topology>
    </subcellularLocation>
</comment>
<dbReference type="Proteomes" id="UP001054821">
    <property type="component" value="Chromosome 8"/>
</dbReference>
<name>A0AAD4UU13_PRUDU</name>
<evidence type="ECO:0000313" key="15">
    <source>
        <dbReference type="Proteomes" id="UP001054821"/>
    </source>
</evidence>
<feature type="transmembrane region" description="Helical" evidence="13">
    <location>
        <begin position="333"/>
        <end position="355"/>
    </location>
</feature>
<comment type="caution">
    <text evidence="14">The sequence shown here is derived from an EMBL/GenBank/DDBJ whole genome shotgun (WGS) entry which is preliminary data.</text>
</comment>
<keyword evidence="7" id="KW-0732">Signal</keyword>
<evidence type="ECO:0000256" key="1">
    <source>
        <dbReference type="ARBA" id="ARBA00004236"/>
    </source>
</evidence>
<evidence type="ECO:0000256" key="9">
    <source>
        <dbReference type="ARBA" id="ARBA00022989"/>
    </source>
</evidence>
<dbReference type="InterPro" id="IPR046956">
    <property type="entry name" value="RLP23-like"/>
</dbReference>
<organism evidence="14 15">
    <name type="scientific">Prunus dulcis</name>
    <name type="common">Almond</name>
    <name type="synonym">Amygdalus dulcis</name>
    <dbReference type="NCBI Taxonomy" id="3755"/>
    <lineage>
        <taxon>Eukaryota</taxon>
        <taxon>Viridiplantae</taxon>
        <taxon>Streptophyta</taxon>
        <taxon>Embryophyta</taxon>
        <taxon>Tracheophyta</taxon>
        <taxon>Spermatophyta</taxon>
        <taxon>Magnoliopsida</taxon>
        <taxon>eudicotyledons</taxon>
        <taxon>Gunneridae</taxon>
        <taxon>Pentapetalae</taxon>
        <taxon>rosids</taxon>
        <taxon>fabids</taxon>
        <taxon>Rosales</taxon>
        <taxon>Rosaceae</taxon>
        <taxon>Amygdaloideae</taxon>
        <taxon>Amygdaleae</taxon>
        <taxon>Prunus</taxon>
    </lineage>
</organism>
<dbReference type="GO" id="GO:0005886">
    <property type="term" value="C:plasma membrane"/>
    <property type="evidence" value="ECO:0007669"/>
    <property type="project" value="UniProtKB-SubCell"/>
</dbReference>
<evidence type="ECO:0000256" key="3">
    <source>
        <dbReference type="ARBA" id="ARBA00009592"/>
    </source>
</evidence>
<dbReference type="InterPro" id="IPR001611">
    <property type="entry name" value="Leu-rich_rpt"/>
</dbReference>
<evidence type="ECO:0000256" key="7">
    <source>
        <dbReference type="ARBA" id="ARBA00022729"/>
    </source>
</evidence>
<keyword evidence="9 13" id="KW-1133">Transmembrane helix</keyword>
<keyword evidence="6 13" id="KW-0812">Transmembrane</keyword>
<dbReference type="EMBL" id="JAJFAZ020000008">
    <property type="protein sequence ID" value="KAI5312086.1"/>
    <property type="molecule type" value="Genomic_DNA"/>
</dbReference>
<keyword evidence="8" id="KW-0677">Repeat</keyword>
<keyword evidence="4" id="KW-1003">Cell membrane</keyword>
<comment type="similarity">
    <text evidence="3">Belongs to the RLP family.</text>
</comment>
<evidence type="ECO:0000256" key="13">
    <source>
        <dbReference type="SAM" id="Phobius"/>
    </source>
</evidence>
<sequence length="391" mass="43756">MLLHFNNLEGSLPPSLMNCTSLIELNLGFNNFEGEISTLNFSKLSYLEGQIQPEILSLKSLSDLSLGANELTNVTGAKKILMGSKSLATLLPYGFVGEEMPTDEDMLKKLRILDMPFNRITGSIPSWLGTLPRLFYMNFDSNLISGEFPKELCKLPMLVSEQAAAQVDHNFLELPIFIQPDGAQALQYTYLSFLPPSIYLHNNSISCSIPVEIGELQLLHALDLSNNFSGEIPDQISNLKNMDTVDLSVNHLSGKIPTSLRSLNFLSFFNVSYNNLEGQYQQVLSSKASMPLHLRGTRNFVVPPHPNGCLGTNGIDAGNKNNQDVDNGHEIPWFYISLALGFIVRFWGVCGPLMFKKRWGCAYFQFLDNVQDRLYVMITVCVTAMQRRVRI</sequence>
<protein>
    <submittedName>
        <fullName evidence="14">Uncharacterized protein</fullName>
    </submittedName>
</protein>
<reference evidence="14 15" key="1">
    <citation type="journal article" date="2022" name="G3 (Bethesda)">
        <title>Whole-genome sequence and methylome profiling of the almond [Prunus dulcis (Mill.) D.A. Webb] cultivar 'Nonpareil'.</title>
        <authorList>
            <person name="D'Amico-Willman K.M."/>
            <person name="Ouma W.Z."/>
            <person name="Meulia T."/>
            <person name="Sideli G.M."/>
            <person name="Gradziel T.M."/>
            <person name="Fresnedo-Ramirez J."/>
        </authorList>
    </citation>
    <scope>NUCLEOTIDE SEQUENCE [LARGE SCALE GENOMIC DNA]</scope>
    <source>
        <strain evidence="14">Clone GOH B32 T37-40</strain>
    </source>
</reference>
<evidence type="ECO:0000256" key="8">
    <source>
        <dbReference type="ARBA" id="ARBA00022737"/>
    </source>
</evidence>
<gene>
    <name evidence="14" type="ORF">L3X38_041259</name>
</gene>
<dbReference type="Gene3D" id="3.80.10.10">
    <property type="entry name" value="Ribonuclease Inhibitor"/>
    <property type="match status" value="1"/>
</dbReference>
<keyword evidence="5" id="KW-0433">Leucine-rich repeat</keyword>
<evidence type="ECO:0000256" key="2">
    <source>
        <dbReference type="ARBA" id="ARBA00004479"/>
    </source>
</evidence>
<keyword evidence="12" id="KW-0325">Glycoprotein</keyword>
<dbReference type="PANTHER" id="PTHR48063">
    <property type="entry name" value="LRR RECEPTOR-LIKE KINASE"/>
    <property type="match status" value="1"/>
</dbReference>
<evidence type="ECO:0000256" key="4">
    <source>
        <dbReference type="ARBA" id="ARBA00022475"/>
    </source>
</evidence>
<keyword evidence="10 13" id="KW-0472">Membrane</keyword>
<evidence type="ECO:0000256" key="12">
    <source>
        <dbReference type="ARBA" id="ARBA00023180"/>
    </source>
</evidence>
<keyword evidence="11" id="KW-0675">Receptor</keyword>
<dbReference type="AlphaFoldDB" id="A0AAD4UU13"/>
<evidence type="ECO:0000256" key="6">
    <source>
        <dbReference type="ARBA" id="ARBA00022692"/>
    </source>
</evidence>
<dbReference type="FunFam" id="3.80.10.10:FF:000213">
    <property type="entry name" value="Tyrosine-sulfated glycopeptide receptor 1"/>
    <property type="match status" value="1"/>
</dbReference>